<evidence type="ECO:0000256" key="9">
    <source>
        <dbReference type="ARBA" id="ARBA00023118"/>
    </source>
</evidence>
<dbReference type="GO" id="GO:0003676">
    <property type="term" value="F:nucleic acid binding"/>
    <property type="evidence" value="ECO:0007669"/>
    <property type="project" value="InterPro"/>
</dbReference>
<comment type="similarity">
    <text evidence="1">In the N-terminal section; belongs to the CRISPR-associated nuclease Cas3-HD family.</text>
</comment>
<organism evidence="14 15">
    <name type="scientific">Clostridium scindens (strain JCM 10418 / VPI 12708)</name>
    <dbReference type="NCBI Taxonomy" id="29347"/>
    <lineage>
        <taxon>Bacteria</taxon>
        <taxon>Bacillati</taxon>
        <taxon>Bacillota</taxon>
        <taxon>Clostridia</taxon>
        <taxon>Lachnospirales</taxon>
        <taxon>Lachnospiraceae</taxon>
    </lineage>
</organism>
<evidence type="ECO:0000256" key="3">
    <source>
        <dbReference type="ARBA" id="ARBA00022722"/>
    </source>
</evidence>
<evidence type="ECO:0000313" key="15">
    <source>
        <dbReference type="Proteomes" id="UP000462363"/>
    </source>
</evidence>
<evidence type="ECO:0000313" key="14">
    <source>
        <dbReference type="EMBL" id="MSS41282.1"/>
    </source>
</evidence>
<dbReference type="CDD" id="cd09641">
    <property type="entry name" value="Cas3''_I"/>
    <property type="match status" value="1"/>
</dbReference>
<keyword evidence="3" id="KW-0540">Nuclease</keyword>
<reference evidence="14 15" key="1">
    <citation type="submission" date="2019-08" db="EMBL/GenBank/DDBJ databases">
        <title>In-depth cultivation of the pig gut microbiome towards novel bacterial diversity and tailored functional studies.</title>
        <authorList>
            <person name="Wylensek D."/>
            <person name="Hitch T.C.A."/>
            <person name="Clavel T."/>
        </authorList>
    </citation>
    <scope>NUCLEOTIDE SEQUENCE [LARGE SCALE GENOMIC DNA]</scope>
    <source>
        <strain evidence="14 15">BL-389-WT-3D</strain>
    </source>
</reference>
<evidence type="ECO:0000256" key="2">
    <source>
        <dbReference type="ARBA" id="ARBA00009046"/>
    </source>
</evidence>
<evidence type="ECO:0000256" key="7">
    <source>
        <dbReference type="ARBA" id="ARBA00022806"/>
    </source>
</evidence>
<proteinExistence type="inferred from homology"/>
<name>A0A844F4M1_CLOSV</name>
<dbReference type="PROSITE" id="PS51192">
    <property type="entry name" value="HELICASE_ATP_BIND_1"/>
    <property type="match status" value="1"/>
</dbReference>
<dbReference type="GO" id="GO:0016787">
    <property type="term" value="F:hydrolase activity"/>
    <property type="evidence" value="ECO:0007669"/>
    <property type="project" value="UniProtKB-KW"/>
</dbReference>
<dbReference type="InterPro" id="IPR027417">
    <property type="entry name" value="P-loop_NTPase"/>
</dbReference>
<dbReference type="InterPro" id="IPR038257">
    <property type="entry name" value="CRISPR-assoc_Cas3_HD_sf"/>
</dbReference>
<evidence type="ECO:0000256" key="1">
    <source>
        <dbReference type="ARBA" id="ARBA00006847"/>
    </source>
</evidence>
<sequence length="807" mass="92689">MNDPYIAHFYKDSNNAIHIQSVSEHNLNVAYLAMSNSPLKCLSSVAWVSGALHDAGKYREGVQNYLRRAMNEEQVRRGEEDHSTGGGFLIDKMFPATNLSVLIQMAVFCHHGLHDCFSFEKSTIYIKERLSKKENFQNVEERYYQYLKKEDLEKRGLIAKQEVAGIIQEILGFIRIKNLSKNMYGNRDFFLGMYERTIMSLLVDADRTDTACFMEQRELPAPKSDEMMQDIWGKCITYLEQYLKSMKSESRLDDYRRDISRKCMEAGEREERLYRLTVPTGAGKTLSSLRFGLYHARKYHKRHIIYVAPYQSIIDQNAEEIRRAIHNDEIVLEHHCNVIHDDERERIRYEILTENWDSPIIVTTAVQFLNTLFASGIGNIRRMYSILNSVIIFDEVQALPVKITKLFNLSVNFLTAFGKSTVVLCSATQPLFDELDENRLLPPLSMAGNPKEYAEVFKRTKIIDATKGAGSGFAAEELQEFIWDKAETLKQVLVVVNTKKCAESLYKEIKKKCKGSDYILFHLSTNMCAEHRRDVLKRLEENLENEKKVICISTQLIEAGVNLSFKCVIRSLAGLDNIIQAAGRCNRHGEAGMGYVYVVGISSELENVERLAEIRKMQESMTEVLNQFRKNPAIFDHSLSSEESIRYYYQIYLRKRMPEMEYLVSVNGVDVTLLDLLSTSKTMWESMSESTKKDSKNLLLKQAFKTAGDVFEVIPEDGKVDVVVRYDEKAEKQIAILEDEYATLAEHKKALRRLQPYTVGISEQFRQKLGNAITSVCGGTVYVLSQNYYSRETGVSEEPLGMEFINF</sequence>
<dbReference type="NCBIfam" id="TIGR01596">
    <property type="entry name" value="cas3_HD"/>
    <property type="match status" value="1"/>
</dbReference>
<dbReference type="GO" id="GO:0004518">
    <property type="term" value="F:nuclease activity"/>
    <property type="evidence" value="ECO:0007669"/>
    <property type="project" value="UniProtKB-KW"/>
</dbReference>
<dbReference type="InterPro" id="IPR006483">
    <property type="entry name" value="CRISPR-assoc_Cas3_HD"/>
</dbReference>
<accession>A0A844F4M1</accession>
<dbReference type="EMBL" id="VUMB01000030">
    <property type="protein sequence ID" value="MSS41282.1"/>
    <property type="molecule type" value="Genomic_DNA"/>
</dbReference>
<keyword evidence="4" id="KW-0479">Metal-binding</keyword>
<dbReference type="SMART" id="SM00490">
    <property type="entry name" value="HELICc"/>
    <property type="match status" value="1"/>
</dbReference>
<keyword evidence="8" id="KW-0067">ATP-binding</keyword>
<evidence type="ECO:0000259" key="12">
    <source>
        <dbReference type="PROSITE" id="PS51194"/>
    </source>
</evidence>
<dbReference type="SMART" id="SM00487">
    <property type="entry name" value="DEXDc"/>
    <property type="match status" value="1"/>
</dbReference>
<comment type="similarity">
    <text evidence="2">In the central section; belongs to the CRISPR-associated helicase Cas3 family.</text>
</comment>
<feature type="domain" description="HD Cas3-type" evidence="13">
    <location>
        <begin position="15"/>
        <end position="208"/>
    </location>
</feature>
<dbReference type="Gene3D" id="3.40.50.300">
    <property type="entry name" value="P-loop containing nucleotide triphosphate hydrolases"/>
    <property type="match status" value="2"/>
</dbReference>
<dbReference type="NCBIfam" id="TIGR01587">
    <property type="entry name" value="cas3_core"/>
    <property type="match status" value="1"/>
</dbReference>
<dbReference type="PROSITE" id="PS51643">
    <property type="entry name" value="HD_CAS3"/>
    <property type="match status" value="1"/>
</dbReference>
<dbReference type="Proteomes" id="UP000462363">
    <property type="component" value="Unassembled WGS sequence"/>
</dbReference>
<keyword evidence="6" id="KW-0378">Hydrolase</keyword>
<gene>
    <name evidence="14" type="primary">cas3</name>
    <name evidence="14" type="ORF">FYJ37_13230</name>
</gene>
<dbReference type="Pfam" id="PF22590">
    <property type="entry name" value="Cas3-like_C_2"/>
    <property type="match status" value="1"/>
</dbReference>
<keyword evidence="9" id="KW-0051">Antiviral defense</keyword>
<keyword evidence="10" id="KW-0175">Coiled coil</keyword>
<evidence type="ECO:0000256" key="6">
    <source>
        <dbReference type="ARBA" id="ARBA00022801"/>
    </source>
</evidence>
<dbReference type="InterPro" id="IPR054712">
    <property type="entry name" value="Cas3-like_dom"/>
</dbReference>
<dbReference type="GO" id="GO:0005524">
    <property type="term" value="F:ATP binding"/>
    <property type="evidence" value="ECO:0007669"/>
    <property type="project" value="UniProtKB-KW"/>
</dbReference>
<evidence type="ECO:0000256" key="10">
    <source>
        <dbReference type="SAM" id="Coils"/>
    </source>
</evidence>
<feature type="domain" description="Helicase C-terminal" evidence="12">
    <location>
        <begin position="477"/>
        <end position="633"/>
    </location>
</feature>
<dbReference type="InterPro" id="IPR001650">
    <property type="entry name" value="Helicase_C-like"/>
</dbReference>
<dbReference type="GO" id="GO:0004386">
    <property type="term" value="F:helicase activity"/>
    <property type="evidence" value="ECO:0007669"/>
    <property type="project" value="UniProtKB-KW"/>
</dbReference>
<dbReference type="GO" id="GO:0051607">
    <property type="term" value="P:defense response to virus"/>
    <property type="evidence" value="ECO:0007669"/>
    <property type="project" value="UniProtKB-KW"/>
</dbReference>
<dbReference type="Pfam" id="PF00270">
    <property type="entry name" value="DEAD"/>
    <property type="match status" value="1"/>
</dbReference>
<evidence type="ECO:0000256" key="4">
    <source>
        <dbReference type="ARBA" id="ARBA00022723"/>
    </source>
</evidence>
<evidence type="ECO:0000256" key="5">
    <source>
        <dbReference type="ARBA" id="ARBA00022741"/>
    </source>
</evidence>
<protein>
    <submittedName>
        <fullName evidence="14">CRISPR-associated helicase Cas3</fullName>
    </submittedName>
</protein>
<dbReference type="Gene3D" id="1.10.3210.30">
    <property type="match status" value="1"/>
</dbReference>
<dbReference type="PROSITE" id="PS51194">
    <property type="entry name" value="HELICASE_CTER"/>
    <property type="match status" value="1"/>
</dbReference>
<dbReference type="GO" id="GO:0046872">
    <property type="term" value="F:metal ion binding"/>
    <property type="evidence" value="ECO:0007669"/>
    <property type="project" value="UniProtKB-KW"/>
</dbReference>
<feature type="domain" description="Helicase ATP-binding" evidence="11">
    <location>
        <begin position="265"/>
        <end position="447"/>
    </location>
</feature>
<keyword evidence="5" id="KW-0547">Nucleotide-binding</keyword>
<evidence type="ECO:0000256" key="8">
    <source>
        <dbReference type="ARBA" id="ARBA00022840"/>
    </source>
</evidence>
<dbReference type="RefSeq" id="WP_154322019.1">
    <property type="nucleotide sequence ID" value="NZ_CAMBVY010000066.1"/>
</dbReference>
<dbReference type="AlphaFoldDB" id="A0A844F4M1"/>
<evidence type="ECO:0000259" key="11">
    <source>
        <dbReference type="PROSITE" id="PS51192"/>
    </source>
</evidence>
<feature type="coiled-coil region" evidence="10">
    <location>
        <begin position="727"/>
        <end position="754"/>
    </location>
</feature>
<dbReference type="SUPFAM" id="SSF52540">
    <property type="entry name" value="P-loop containing nucleoside triphosphate hydrolases"/>
    <property type="match status" value="1"/>
</dbReference>
<dbReference type="InterPro" id="IPR006474">
    <property type="entry name" value="Helicase_Cas3_CRISPR-ass_core"/>
</dbReference>
<keyword evidence="7" id="KW-0347">Helicase</keyword>
<dbReference type="CDD" id="cd17930">
    <property type="entry name" value="DEXHc_cas3"/>
    <property type="match status" value="1"/>
</dbReference>
<comment type="caution">
    <text evidence="14">The sequence shown here is derived from an EMBL/GenBank/DDBJ whole genome shotgun (WGS) entry which is preliminary data.</text>
</comment>
<evidence type="ECO:0000259" key="13">
    <source>
        <dbReference type="PROSITE" id="PS51643"/>
    </source>
</evidence>
<dbReference type="InterPro" id="IPR011545">
    <property type="entry name" value="DEAD/DEAH_box_helicase_dom"/>
</dbReference>
<dbReference type="InterPro" id="IPR014001">
    <property type="entry name" value="Helicase_ATP-bd"/>
</dbReference>